<organism evidence="3 4">
    <name type="scientific">Legionella londiniensis</name>
    <dbReference type="NCBI Taxonomy" id="45068"/>
    <lineage>
        <taxon>Bacteria</taxon>
        <taxon>Pseudomonadati</taxon>
        <taxon>Pseudomonadota</taxon>
        <taxon>Gammaproteobacteria</taxon>
        <taxon>Legionellales</taxon>
        <taxon>Legionellaceae</taxon>
        <taxon>Legionella</taxon>
    </lineage>
</organism>
<dbReference type="Proteomes" id="UP000054997">
    <property type="component" value="Unassembled WGS sequence"/>
</dbReference>
<dbReference type="EMBL" id="LNYK01000014">
    <property type="protein sequence ID" value="KTD21741.1"/>
    <property type="molecule type" value="Genomic_DNA"/>
</dbReference>
<sequence>MKKTMQSTTLTLKTLFKPKDWKQKMEFLEGQAKLGVMITGDLKKEFETYQRMNYKPATHKKTVEFFEKQQEIGVQISADMKEAMHEFYKKQAPKSTDVEFKHLEDLAKMASGTLFTTAMGIAAVYPQYAGYASLASFANILFRPYFEKFLIHSLGTLLKDHIKEDKNGKKTIDAAIFMTALIAIAFCVFQSIKHIDLKKQFDSLISAYDNTVHNCYDMCEEYIKFVKIGIKHLRRLNDLENEFNQKVENKSLTQQDINNYNDTKKEIILKLENIFNELKIHQEDYENAKNKFIESREKVKEFAAANKFENNEKYQTRYSETKPGKQLEKLDNSVNSLIIQHSKFEGLRTQNETLGDKNNKAILDFNSRIQETENNSASKSSWRLW</sequence>
<keyword evidence="1" id="KW-0175">Coiled coil</keyword>
<gene>
    <name evidence="3" type="ORF">Llon_0906</name>
</gene>
<protein>
    <submittedName>
        <fullName evidence="3">Uncharacterized protein</fullName>
    </submittedName>
</protein>
<reference evidence="3 4" key="1">
    <citation type="submission" date="2015-11" db="EMBL/GenBank/DDBJ databases">
        <title>Genomic analysis of 38 Legionella species identifies large and diverse effector repertoires.</title>
        <authorList>
            <person name="Burstein D."/>
            <person name="Amaro F."/>
            <person name="Zusman T."/>
            <person name="Lifshitz Z."/>
            <person name="Cohen O."/>
            <person name="Gilbert J.A."/>
            <person name="Pupko T."/>
            <person name="Shuman H.A."/>
            <person name="Segal G."/>
        </authorList>
    </citation>
    <scope>NUCLEOTIDE SEQUENCE [LARGE SCALE GENOMIC DNA]</scope>
    <source>
        <strain evidence="3 4">ATCC 49505</strain>
    </source>
</reference>
<keyword evidence="2" id="KW-1133">Transmembrane helix</keyword>
<dbReference type="AlphaFoldDB" id="A0A0W0VP56"/>
<accession>A0A0W0VP56</accession>
<evidence type="ECO:0000256" key="2">
    <source>
        <dbReference type="SAM" id="Phobius"/>
    </source>
</evidence>
<name>A0A0W0VP56_9GAMM</name>
<dbReference type="PATRIC" id="fig|45068.5.peg.975"/>
<evidence type="ECO:0000313" key="4">
    <source>
        <dbReference type="Proteomes" id="UP000054997"/>
    </source>
</evidence>
<feature type="coiled-coil region" evidence="1">
    <location>
        <begin position="236"/>
        <end position="298"/>
    </location>
</feature>
<feature type="transmembrane region" description="Helical" evidence="2">
    <location>
        <begin position="172"/>
        <end position="192"/>
    </location>
</feature>
<keyword evidence="2" id="KW-0812">Transmembrane</keyword>
<dbReference type="RefSeq" id="WP_058528904.1">
    <property type="nucleotide sequence ID" value="NZ_CAAAHZ010000002.1"/>
</dbReference>
<keyword evidence="4" id="KW-1185">Reference proteome</keyword>
<evidence type="ECO:0000313" key="3">
    <source>
        <dbReference type="EMBL" id="KTD21741.1"/>
    </source>
</evidence>
<evidence type="ECO:0000256" key="1">
    <source>
        <dbReference type="SAM" id="Coils"/>
    </source>
</evidence>
<proteinExistence type="predicted"/>
<comment type="caution">
    <text evidence="3">The sequence shown here is derived from an EMBL/GenBank/DDBJ whole genome shotgun (WGS) entry which is preliminary data.</text>
</comment>
<keyword evidence="2" id="KW-0472">Membrane</keyword>